<dbReference type="PANTHER" id="PTHR33033">
    <property type="entry name" value="POLYNUCLEOTIDYL TRANSFERASE, RIBONUCLEASE H-LIKE SUPERFAMILY PROTEIN-RELATED"/>
    <property type="match status" value="1"/>
</dbReference>
<gene>
    <name evidence="1" type="ORF">TCM_042416</name>
</gene>
<dbReference type="AlphaFoldDB" id="A0A061FSV4"/>
<accession>A0A061FSV4</accession>
<name>A0A061FSV4_THECC</name>
<dbReference type="Proteomes" id="UP000026915">
    <property type="component" value="Chromosome 10"/>
</dbReference>
<evidence type="ECO:0000313" key="2">
    <source>
        <dbReference type="Proteomes" id="UP000026915"/>
    </source>
</evidence>
<dbReference type="EMBL" id="CM001888">
    <property type="protein sequence ID" value="EOY17644.1"/>
    <property type="molecule type" value="Genomic_DNA"/>
</dbReference>
<evidence type="ECO:0008006" key="3">
    <source>
        <dbReference type="Google" id="ProtNLM"/>
    </source>
</evidence>
<dbReference type="InParanoid" id="A0A061FSV4"/>
<proteinExistence type="predicted"/>
<protein>
    <recommendedName>
        <fullName evidence="3">RNase H type-1 domain-containing protein</fullName>
    </recommendedName>
</protein>
<dbReference type="PANTHER" id="PTHR33033:SF121">
    <property type="entry name" value="POLYNUCLEOTIDYL TRANSFERASE, RIBONUCLEASE H-LIKE SUPERFAMILY PROTEIN"/>
    <property type="match status" value="1"/>
</dbReference>
<dbReference type="Gramene" id="EOY17644">
    <property type="protein sequence ID" value="EOY17644"/>
    <property type="gene ID" value="TCM_042416"/>
</dbReference>
<evidence type="ECO:0000313" key="1">
    <source>
        <dbReference type="EMBL" id="EOY17644.1"/>
    </source>
</evidence>
<sequence length="271" mass="30971">MFEDNKELLVMEFAKLDQVMKEKALVEVVLRSYILINGRINEGDVECGFGNVCALVEESYWNDEDGFKEIFSKAWDASHSKHGSKGDLWWRPRLIKPAIKEWQSVNGEIDLCLEEEVTEAIFNCDGNKAPRPDGFNFNFFKAQWLMIKGEVYFMSLFEMPKGVKEELDRIQRWFLWGCSKEIGIQFANLETVKLIFSKKVSWGAANLAKVMAIREAMIIFAASSWTNLAGIILEIDSRNTIQHIPRVGNELADNLGKLGVARMNDLLQFSS</sequence>
<dbReference type="HOGENOM" id="CLU_1028242_0_0_1"/>
<keyword evidence="2" id="KW-1185">Reference proteome</keyword>
<reference evidence="1 2" key="1">
    <citation type="journal article" date="2013" name="Genome Biol.">
        <title>The genome sequence of the most widely cultivated cacao type and its use to identify candidate genes regulating pod color.</title>
        <authorList>
            <person name="Motamayor J.C."/>
            <person name="Mockaitis K."/>
            <person name="Schmutz J."/>
            <person name="Haiminen N."/>
            <person name="Iii D.L."/>
            <person name="Cornejo O."/>
            <person name="Findley S.D."/>
            <person name="Zheng P."/>
            <person name="Utro F."/>
            <person name="Royaert S."/>
            <person name="Saski C."/>
            <person name="Jenkins J."/>
            <person name="Podicheti R."/>
            <person name="Zhao M."/>
            <person name="Scheffler B.E."/>
            <person name="Stack J.C."/>
            <person name="Feltus F.A."/>
            <person name="Mustiga G.M."/>
            <person name="Amores F."/>
            <person name="Phillips W."/>
            <person name="Marelli J.P."/>
            <person name="May G.D."/>
            <person name="Shapiro H."/>
            <person name="Ma J."/>
            <person name="Bustamante C.D."/>
            <person name="Schnell R.J."/>
            <person name="Main D."/>
            <person name="Gilbert D."/>
            <person name="Parida L."/>
            <person name="Kuhn D.N."/>
        </authorList>
    </citation>
    <scope>NUCLEOTIDE SEQUENCE [LARGE SCALE GENOMIC DNA]</scope>
    <source>
        <strain evidence="2">cv. Matina 1-6</strain>
    </source>
</reference>
<organism evidence="1 2">
    <name type="scientific">Theobroma cacao</name>
    <name type="common">Cacao</name>
    <name type="synonym">Cocoa</name>
    <dbReference type="NCBI Taxonomy" id="3641"/>
    <lineage>
        <taxon>Eukaryota</taxon>
        <taxon>Viridiplantae</taxon>
        <taxon>Streptophyta</taxon>
        <taxon>Embryophyta</taxon>
        <taxon>Tracheophyta</taxon>
        <taxon>Spermatophyta</taxon>
        <taxon>Magnoliopsida</taxon>
        <taxon>eudicotyledons</taxon>
        <taxon>Gunneridae</taxon>
        <taxon>Pentapetalae</taxon>
        <taxon>rosids</taxon>
        <taxon>malvids</taxon>
        <taxon>Malvales</taxon>
        <taxon>Malvaceae</taxon>
        <taxon>Byttnerioideae</taxon>
        <taxon>Theobroma</taxon>
    </lineage>
</organism>